<dbReference type="Gene3D" id="1.10.10.10">
    <property type="entry name" value="Winged helix-like DNA-binding domain superfamily/Winged helix DNA-binding domain"/>
    <property type="match status" value="1"/>
</dbReference>
<comment type="subcellular location">
    <subcellularLocation>
        <location evidence="1">Cytoplasm</location>
    </subcellularLocation>
</comment>
<dbReference type="SUPFAM" id="SSF47979">
    <property type="entry name" value="Iron-dependent repressor protein, dimerization domain"/>
    <property type="match status" value="1"/>
</dbReference>
<dbReference type="Gene3D" id="1.10.60.10">
    <property type="entry name" value="Iron dependent repressor, metal binding and dimerisation domain"/>
    <property type="match status" value="1"/>
</dbReference>
<protein>
    <submittedName>
        <fullName evidence="10">Dihydrofolate reductase</fullName>
    </submittedName>
</protein>
<accession>A0A6N9H7H5</accession>
<dbReference type="EMBL" id="WWEQ01000031">
    <property type="protein sequence ID" value="MYM19980.1"/>
    <property type="molecule type" value="Genomic_DNA"/>
</dbReference>
<dbReference type="SMART" id="SM00529">
    <property type="entry name" value="HTH_DTXR"/>
    <property type="match status" value="1"/>
</dbReference>
<keyword evidence="8" id="KW-0804">Transcription</keyword>
<dbReference type="GO" id="GO:0003700">
    <property type="term" value="F:DNA-binding transcription factor activity"/>
    <property type="evidence" value="ECO:0007669"/>
    <property type="project" value="InterPro"/>
</dbReference>
<sequence length="225" mass="24776">MNDLVDTTEMYLKAIIELEEQGITPLRARIAERLEHSGPTVSQTVARMERDGLLVVDTDRHLELTTTGREHAMSVMRKHRLAERLLSDVIGLDWELVHEEACRWEHVMSDQVEERLVGLLEEHATSPYGNPIPERGAIDAPYTPSDAVPLTAVAGDEEVSATIEWIAEPLQVDSYLLAQLRQTGVVPGAAVVSKVLGDYVTVGVPGADDVLDLPPDTASHIFVTR</sequence>
<comment type="caution">
    <text evidence="10">The sequence shown here is derived from an EMBL/GenBank/DDBJ whole genome shotgun (WGS) entry which is preliminary data.</text>
</comment>
<dbReference type="PANTHER" id="PTHR33238:SF10">
    <property type="entry name" value="IRON-DEPENDENT REPRESSOR IDER"/>
    <property type="match status" value="1"/>
</dbReference>
<keyword evidence="6" id="KW-0805">Transcription regulation</keyword>
<name>A0A6N9H7H5_9MICO</name>
<proteinExistence type="inferred from homology"/>
<dbReference type="PROSITE" id="PS50944">
    <property type="entry name" value="HTH_DTXR"/>
    <property type="match status" value="1"/>
</dbReference>
<dbReference type="GO" id="GO:0045892">
    <property type="term" value="P:negative regulation of DNA-templated transcription"/>
    <property type="evidence" value="ECO:0007669"/>
    <property type="project" value="TreeGrafter"/>
</dbReference>
<dbReference type="SUPFAM" id="SSF50037">
    <property type="entry name" value="C-terminal domain of transcriptional repressors"/>
    <property type="match status" value="1"/>
</dbReference>
<evidence type="ECO:0000256" key="2">
    <source>
        <dbReference type="ARBA" id="ARBA00007871"/>
    </source>
</evidence>
<comment type="similarity">
    <text evidence="2">Belongs to the DtxR/MntR family.</text>
</comment>
<dbReference type="InterPro" id="IPR038157">
    <property type="entry name" value="FeoA_core_dom"/>
</dbReference>
<gene>
    <name evidence="10" type="ORF">GSY69_08375</name>
</gene>
<dbReference type="InterPro" id="IPR050536">
    <property type="entry name" value="DtxR_MntR_Metal-Reg"/>
</dbReference>
<keyword evidence="11" id="KW-1185">Reference proteome</keyword>
<keyword evidence="5" id="KW-0408">Iron</keyword>
<dbReference type="SUPFAM" id="SSF46785">
    <property type="entry name" value="Winged helix' DNA-binding domain"/>
    <property type="match status" value="1"/>
</dbReference>
<dbReference type="InterPro" id="IPR022687">
    <property type="entry name" value="HTH_DTXR"/>
</dbReference>
<reference evidence="10 11" key="1">
    <citation type="submission" date="2020-01" db="EMBL/GenBank/DDBJ databases">
        <authorList>
            <person name="Deng T."/>
        </authorList>
    </citation>
    <scope>NUCLEOTIDE SEQUENCE [LARGE SCALE GENOMIC DNA]</scope>
    <source>
        <strain evidence="10 11">5221</strain>
    </source>
</reference>
<dbReference type="Pfam" id="PF01325">
    <property type="entry name" value="Fe_dep_repress"/>
    <property type="match status" value="1"/>
</dbReference>
<evidence type="ECO:0000256" key="3">
    <source>
        <dbReference type="ARBA" id="ARBA00011738"/>
    </source>
</evidence>
<dbReference type="GO" id="GO:0005737">
    <property type="term" value="C:cytoplasm"/>
    <property type="evidence" value="ECO:0007669"/>
    <property type="project" value="UniProtKB-SubCell"/>
</dbReference>
<dbReference type="InterPro" id="IPR036390">
    <property type="entry name" value="WH_DNA-bd_sf"/>
</dbReference>
<dbReference type="InterPro" id="IPR036421">
    <property type="entry name" value="Fe_dep_repressor_sf"/>
</dbReference>
<evidence type="ECO:0000313" key="11">
    <source>
        <dbReference type="Proteomes" id="UP000469215"/>
    </source>
</evidence>
<evidence type="ECO:0000256" key="7">
    <source>
        <dbReference type="ARBA" id="ARBA00023125"/>
    </source>
</evidence>
<dbReference type="Proteomes" id="UP000469215">
    <property type="component" value="Unassembled WGS sequence"/>
</dbReference>
<dbReference type="PANTHER" id="PTHR33238">
    <property type="entry name" value="IRON (METAL) DEPENDENT REPRESSOR, DTXR FAMILY"/>
    <property type="match status" value="1"/>
</dbReference>
<evidence type="ECO:0000313" key="10">
    <source>
        <dbReference type="EMBL" id="MYM19980.1"/>
    </source>
</evidence>
<dbReference type="InterPro" id="IPR036388">
    <property type="entry name" value="WH-like_DNA-bd_sf"/>
</dbReference>
<keyword evidence="7" id="KW-0238">DNA-binding</keyword>
<dbReference type="InterPro" id="IPR008988">
    <property type="entry name" value="Transcriptional_repressor_C"/>
</dbReference>
<dbReference type="RefSeq" id="WP_160953406.1">
    <property type="nucleotide sequence ID" value="NZ_WWEQ01000031.1"/>
</dbReference>
<evidence type="ECO:0000256" key="4">
    <source>
        <dbReference type="ARBA" id="ARBA00022490"/>
    </source>
</evidence>
<evidence type="ECO:0000256" key="8">
    <source>
        <dbReference type="ARBA" id="ARBA00023163"/>
    </source>
</evidence>
<dbReference type="AlphaFoldDB" id="A0A6N9H7H5"/>
<comment type="subunit">
    <text evidence="3">Homodimer.</text>
</comment>
<evidence type="ECO:0000256" key="6">
    <source>
        <dbReference type="ARBA" id="ARBA00023015"/>
    </source>
</evidence>
<evidence type="ECO:0000256" key="1">
    <source>
        <dbReference type="ARBA" id="ARBA00004496"/>
    </source>
</evidence>
<dbReference type="InterPro" id="IPR022689">
    <property type="entry name" value="Iron_dep_repressor"/>
</dbReference>
<dbReference type="InterPro" id="IPR001367">
    <property type="entry name" value="Fe_dep_repressor"/>
</dbReference>
<dbReference type="Pfam" id="PF02742">
    <property type="entry name" value="Fe_dep_repr_C"/>
    <property type="match status" value="1"/>
</dbReference>
<evidence type="ECO:0000259" key="9">
    <source>
        <dbReference type="PROSITE" id="PS50944"/>
    </source>
</evidence>
<dbReference type="GO" id="GO:0046983">
    <property type="term" value="F:protein dimerization activity"/>
    <property type="evidence" value="ECO:0007669"/>
    <property type="project" value="InterPro"/>
</dbReference>
<dbReference type="GO" id="GO:0046914">
    <property type="term" value="F:transition metal ion binding"/>
    <property type="evidence" value="ECO:0007669"/>
    <property type="project" value="InterPro"/>
</dbReference>
<dbReference type="GO" id="GO:0003677">
    <property type="term" value="F:DNA binding"/>
    <property type="evidence" value="ECO:0007669"/>
    <property type="project" value="UniProtKB-KW"/>
</dbReference>
<evidence type="ECO:0000256" key="5">
    <source>
        <dbReference type="ARBA" id="ARBA00023004"/>
    </source>
</evidence>
<feature type="domain" description="HTH dtxR-type" evidence="9">
    <location>
        <begin position="4"/>
        <end position="65"/>
    </location>
</feature>
<dbReference type="FunFam" id="1.10.60.10:FF:000001">
    <property type="entry name" value="Iron dependent repressor"/>
    <property type="match status" value="1"/>
</dbReference>
<dbReference type="Gene3D" id="2.30.30.90">
    <property type="match status" value="1"/>
</dbReference>
<keyword evidence="4" id="KW-0963">Cytoplasm</keyword>
<organism evidence="10 11">
    <name type="scientific">Brevibacterium rongguiense</name>
    <dbReference type="NCBI Taxonomy" id="2695267"/>
    <lineage>
        <taxon>Bacteria</taxon>
        <taxon>Bacillati</taxon>
        <taxon>Actinomycetota</taxon>
        <taxon>Actinomycetes</taxon>
        <taxon>Micrococcales</taxon>
        <taxon>Brevibacteriaceae</taxon>
        <taxon>Brevibacterium</taxon>
    </lineage>
</organism>